<feature type="domain" description="DUF6385" evidence="1">
    <location>
        <begin position="61"/>
        <end position="141"/>
    </location>
</feature>
<dbReference type="Proteomes" id="UP000244180">
    <property type="component" value="Unassembled WGS sequence"/>
</dbReference>
<evidence type="ECO:0000313" key="2">
    <source>
        <dbReference type="EMBL" id="PTQ52989.1"/>
    </source>
</evidence>
<protein>
    <recommendedName>
        <fullName evidence="1">DUF6385 domain-containing protein</fullName>
    </recommendedName>
</protein>
<evidence type="ECO:0000313" key="3">
    <source>
        <dbReference type="Proteomes" id="UP000244180"/>
    </source>
</evidence>
<organism evidence="2 3">
    <name type="scientific">Hydrogenibacillus schlegelii</name>
    <name type="common">Bacillus schlegelii</name>
    <dbReference type="NCBI Taxonomy" id="1484"/>
    <lineage>
        <taxon>Bacteria</taxon>
        <taxon>Bacillati</taxon>
        <taxon>Bacillota</taxon>
        <taxon>Bacilli</taxon>
        <taxon>Bacillales</taxon>
        <taxon>Bacillales Family X. Incertae Sedis</taxon>
        <taxon>Hydrogenibacillus</taxon>
    </lineage>
</organism>
<reference evidence="2 3" key="1">
    <citation type="submission" date="2017-08" db="EMBL/GenBank/DDBJ databases">
        <title>Burning lignite coal seam in the remote Altai Mountains harbors a hydrogen-driven thermophilic microbial community.</title>
        <authorList>
            <person name="Kadnikov V.V."/>
            <person name="Mardanov A.V."/>
            <person name="Ivasenko D."/>
            <person name="Beletsky A.V."/>
            <person name="Karnachuk O.V."/>
            <person name="Ravin N.V."/>
        </authorList>
    </citation>
    <scope>NUCLEOTIDE SEQUENCE [LARGE SCALE GENOMIC DNA]</scope>
    <source>
        <strain evidence="2">AL33</strain>
    </source>
</reference>
<dbReference type="EMBL" id="PEBV01000018">
    <property type="protein sequence ID" value="PTQ52989.1"/>
    <property type="molecule type" value="Genomic_DNA"/>
</dbReference>
<comment type="caution">
    <text evidence="2">The sequence shown here is derived from an EMBL/GenBank/DDBJ whole genome shotgun (WGS) entry which is preliminary data.</text>
</comment>
<proteinExistence type="predicted"/>
<dbReference type="Pfam" id="PF19912">
    <property type="entry name" value="DUF6385"/>
    <property type="match status" value="1"/>
</dbReference>
<name>A0A2T5G9Y6_HYDSH</name>
<evidence type="ECO:0000259" key="1">
    <source>
        <dbReference type="Pfam" id="PF19912"/>
    </source>
</evidence>
<dbReference type="AlphaFoldDB" id="A0A2T5G9Y6"/>
<gene>
    <name evidence="2" type="ORF">HSCHL_2177</name>
</gene>
<sequence length="143" mass="15814">MRPEGGEAMGACRKPKPCRPVRRVRQVKIIVCMPSRAPVFTEAVYRNVRVRGQPMALPRQNTARLQRYSYAVVNAGPAEVEVRLEVSPDGVHYAPDASMRVESGKTGVIVPNRYLRYTRPTLRTVEAGATATVDVFFQAQSAG</sequence>
<dbReference type="InterPro" id="IPR045965">
    <property type="entry name" value="DUF6385"/>
</dbReference>
<accession>A0A2T5G9Y6</accession>